<evidence type="ECO:0000313" key="3">
    <source>
        <dbReference type="Proteomes" id="UP000003653"/>
    </source>
</evidence>
<dbReference type="HOGENOM" id="CLU_2595621_0_0_11"/>
<sequence>GARRGAGFGAVRAGVGVGSGFGLRGDGGGLVVAIGLGFVADLVADRVAVRARRRGAVHRIGLVGVVGPAPSAEPFPSHG</sequence>
<keyword evidence="1" id="KW-0812">Transmembrane</keyword>
<comment type="caution">
    <text evidence="2">The sequence shown here is derived from an EMBL/GenBank/DDBJ whole genome shotgun (WGS) entry which is preliminary data.</text>
</comment>
<dbReference type="EMBL" id="ADNV01000089">
    <property type="protein sequence ID" value="EFG78944.1"/>
    <property type="molecule type" value="Genomic_DNA"/>
</dbReference>
<feature type="transmembrane region" description="Helical" evidence="1">
    <location>
        <begin position="27"/>
        <end position="44"/>
    </location>
</feature>
<keyword evidence="3" id="KW-1185">Reference proteome</keyword>
<organism evidence="2 3">
    <name type="scientific">Mycobacterium parascrofulaceum ATCC BAA-614</name>
    <dbReference type="NCBI Taxonomy" id="525368"/>
    <lineage>
        <taxon>Bacteria</taxon>
        <taxon>Bacillati</taxon>
        <taxon>Actinomycetota</taxon>
        <taxon>Actinomycetes</taxon>
        <taxon>Mycobacteriales</taxon>
        <taxon>Mycobacteriaceae</taxon>
        <taxon>Mycobacterium</taxon>
        <taxon>Mycobacterium simiae complex</taxon>
    </lineage>
</organism>
<protein>
    <submittedName>
        <fullName evidence="2">Uncharacterized protein</fullName>
    </submittedName>
</protein>
<reference evidence="2 3" key="1">
    <citation type="submission" date="2010-04" db="EMBL/GenBank/DDBJ databases">
        <authorList>
            <person name="Muzny D."/>
            <person name="Qin X."/>
            <person name="Deng J."/>
            <person name="Jiang H."/>
            <person name="Liu Y."/>
            <person name="Qu J."/>
            <person name="Song X.-Z."/>
            <person name="Zhang L."/>
            <person name="Thornton R."/>
            <person name="Coyle M."/>
            <person name="Francisco L."/>
            <person name="Jackson L."/>
            <person name="Javaid M."/>
            <person name="Korchina V."/>
            <person name="Kovar C."/>
            <person name="Mata R."/>
            <person name="Mathew T."/>
            <person name="Ngo R."/>
            <person name="Nguyen L."/>
            <person name="Nguyen N."/>
            <person name="Okwuonu G."/>
            <person name="Ongeri F."/>
            <person name="Pham C."/>
            <person name="Simmons D."/>
            <person name="Wilczek-Boney K."/>
            <person name="Hale W."/>
            <person name="Jakkamsetti A."/>
            <person name="Pham P."/>
            <person name="Ruth R."/>
            <person name="San Lucas F."/>
            <person name="Warren J."/>
            <person name="Zhang J."/>
            <person name="Zhao Z."/>
            <person name="Zhou C."/>
            <person name="Zhu D."/>
            <person name="Lee S."/>
            <person name="Bess C."/>
            <person name="Blankenburg K."/>
            <person name="Forbes L."/>
            <person name="Fu Q."/>
            <person name="Gubbala S."/>
            <person name="Hirani K."/>
            <person name="Jayaseelan J.C."/>
            <person name="Lara F."/>
            <person name="Munidasa M."/>
            <person name="Palculict T."/>
            <person name="Patil S."/>
            <person name="Pu L.-L."/>
            <person name="Saada N."/>
            <person name="Tang L."/>
            <person name="Weissenberger G."/>
            <person name="Zhu Y."/>
            <person name="Hemphill L."/>
            <person name="Shang Y."/>
            <person name="Youmans B."/>
            <person name="Ayvaz T."/>
            <person name="Ross M."/>
            <person name="Santibanez J."/>
            <person name="Aqrawi P."/>
            <person name="Gross S."/>
            <person name="Joshi V."/>
            <person name="Fowler G."/>
            <person name="Nazareth L."/>
            <person name="Reid J."/>
            <person name="Worley K."/>
            <person name="Petrosino J."/>
            <person name="Highlander S."/>
            <person name="Gibbs R."/>
        </authorList>
    </citation>
    <scope>NUCLEOTIDE SEQUENCE [LARGE SCALE GENOMIC DNA]</scope>
    <source>
        <strain evidence="2 3">ATCC BAA-614</strain>
    </source>
</reference>
<gene>
    <name evidence="2" type="ORF">HMPREF0591_1133</name>
</gene>
<feature type="non-terminal residue" evidence="2">
    <location>
        <position position="1"/>
    </location>
</feature>
<evidence type="ECO:0000256" key="1">
    <source>
        <dbReference type="SAM" id="Phobius"/>
    </source>
</evidence>
<keyword evidence="1" id="KW-1133">Transmembrane helix</keyword>
<keyword evidence="1" id="KW-0472">Membrane</keyword>
<accession>D5P4N9</accession>
<dbReference type="AlphaFoldDB" id="D5P4N9"/>
<evidence type="ECO:0000313" key="2">
    <source>
        <dbReference type="EMBL" id="EFG78944.1"/>
    </source>
</evidence>
<dbReference type="Proteomes" id="UP000003653">
    <property type="component" value="Unassembled WGS sequence"/>
</dbReference>
<name>D5P4N9_9MYCO</name>
<proteinExistence type="predicted"/>